<dbReference type="Pfam" id="PF00905">
    <property type="entry name" value="Transpeptidase"/>
    <property type="match status" value="1"/>
</dbReference>
<dbReference type="InterPro" id="IPR050515">
    <property type="entry name" value="Beta-lactam/transpept"/>
</dbReference>
<evidence type="ECO:0000256" key="1">
    <source>
        <dbReference type="ARBA" id="ARBA00004370"/>
    </source>
</evidence>
<reference evidence="7 8" key="1">
    <citation type="journal article" date="2016" name="Nat. Commun.">
        <title>Thousands of microbial genomes shed light on interconnected biogeochemical processes in an aquifer system.</title>
        <authorList>
            <person name="Anantharaman K."/>
            <person name="Brown C.T."/>
            <person name="Hug L.A."/>
            <person name="Sharon I."/>
            <person name="Castelle C.J."/>
            <person name="Probst A.J."/>
            <person name="Thomas B.C."/>
            <person name="Singh A."/>
            <person name="Wilkins M.J."/>
            <person name="Karaoz U."/>
            <person name="Brodie E.L."/>
            <person name="Williams K.H."/>
            <person name="Hubbard S.S."/>
            <person name="Banfield J.F."/>
        </authorList>
    </citation>
    <scope>NUCLEOTIDE SEQUENCE [LARGE SCALE GENOMIC DNA]</scope>
</reference>
<dbReference type="GO" id="GO:0071555">
    <property type="term" value="P:cell wall organization"/>
    <property type="evidence" value="ECO:0007669"/>
    <property type="project" value="TreeGrafter"/>
</dbReference>
<keyword evidence="4" id="KW-0812">Transmembrane</keyword>
<keyword evidence="3" id="KW-0175">Coiled coil</keyword>
<gene>
    <name evidence="7" type="ORF">A3D81_03030</name>
</gene>
<protein>
    <recommendedName>
        <fullName evidence="9">Penicillin-binding protein transpeptidase domain-containing protein</fullName>
    </recommendedName>
</protein>
<dbReference type="AlphaFoldDB" id="A0A1F5GJL6"/>
<dbReference type="Proteomes" id="UP000178492">
    <property type="component" value="Unassembled WGS sequence"/>
</dbReference>
<dbReference type="SUPFAM" id="SSF56519">
    <property type="entry name" value="Penicillin binding protein dimerisation domain"/>
    <property type="match status" value="1"/>
</dbReference>
<dbReference type="GO" id="GO:0005886">
    <property type="term" value="C:plasma membrane"/>
    <property type="evidence" value="ECO:0007669"/>
    <property type="project" value="TreeGrafter"/>
</dbReference>
<accession>A0A1F5GJL6</accession>
<evidence type="ECO:0000259" key="6">
    <source>
        <dbReference type="Pfam" id="PF03717"/>
    </source>
</evidence>
<dbReference type="SUPFAM" id="SSF56601">
    <property type="entry name" value="beta-lactamase/transpeptidase-like"/>
    <property type="match status" value="1"/>
</dbReference>
<dbReference type="InterPro" id="IPR012338">
    <property type="entry name" value="Beta-lactam/transpept-like"/>
</dbReference>
<proteinExistence type="predicted"/>
<dbReference type="InterPro" id="IPR005311">
    <property type="entry name" value="PBP_dimer"/>
</dbReference>
<comment type="caution">
    <text evidence="7">The sequence shown here is derived from an EMBL/GenBank/DDBJ whole genome shotgun (WGS) entry which is preliminary data.</text>
</comment>
<dbReference type="Gene3D" id="3.30.450.330">
    <property type="match status" value="1"/>
</dbReference>
<evidence type="ECO:0000256" key="2">
    <source>
        <dbReference type="ARBA" id="ARBA00023136"/>
    </source>
</evidence>
<dbReference type="EMBL" id="MFBE01000005">
    <property type="protein sequence ID" value="OGD92015.1"/>
    <property type="molecule type" value="Genomic_DNA"/>
</dbReference>
<dbReference type="GO" id="GO:0008658">
    <property type="term" value="F:penicillin binding"/>
    <property type="evidence" value="ECO:0007669"/>
    <property type="project" value="InterPro"/>
</dbReference>
<name>A0A1F5GJL6_9BACT</name>
<feature type="domain" description="Penicillin-binding protein transpeptidase" evidence="5">
    <location>
        <begin position="262"/>
        <end position="565"/>
    </location>
</feature>
<evidence type="ECO:0008006" key="9">
    <source>
        <dbReference type="Google" id="ProtNLM"/>
    </source>
</evidence>
<dbReference type="InterPro" id="IPR036138">
    <property type="entry name" value="PBP_dimer_sf"/>
</dbReference>
<feature type="coiled-coil region" evidence="3">
    <location>
        <begin position="100"/>
        <end position="128"/>
    </location>
</feature>
<feature type="domain" description="Penicillin-binding protein dimerisation" evidence="6">
    <location>
        <begin position="44"/>
        <end position="212"/>
    </location>
</feature>
<feature type="transmembrane region" description="Helical" evidence="4">
    <location>
        <begin position="6"/>
        <end position="24"/>
    </location>
</feature>
<evidence type="ECO:0000313" key="7">
    <source>
        <dbReference type="EMBL" id="OGD92015.1"/>
    </source>
</evidence>
<keyword evidence="4" id="KW-1133">Transmembrane helix</keyword>
<evidence type="ECO:0000313" key="8">
    <source>
        <dbReference type="Proteomes" id="UP000178492"/>
    </source>
</evidence>
<evidence type="ECO:0000259" key="5">
    <source>
        <dbReference type="Pfam" id="PF00905"/>
    </source>
</evidence>
<dbReference type="PANTHER" id="PTHR30627:SF1">
    <property type="entry name" value="PEPTIDOGLYCAN D,D-TRANSPEPTIDASE FTSI"/>
    <property type="match status" value="1"/>
</dbReference>
<dbReference type="STRING" id="1797715.A3D81_03030"/>
<evidence type="ECO:0000256" key="3">
    <source>
        <dbReference type="SAM" id="Coils"/>
    </source>
</evidence>
<keyword evidence="2 4" id="KW-0472">Membrane</keyword>
<dbReference type="Gene3D" id="3.90.1310.10">
    <property type="entry name" value="Penicillin-binding protein 2a (Domain 2)"/>
    <property type="match status" value="1"/>
</dbReference>
<dbReference type="InterPro" id="IPR001460">
    <property type="entry name" value="PCN-bd_Tpept"/>
</dbReference>
<evidence type="ECO:0000256" key="4">
    <source>
        <dbReference type="SAM" id="Phobius"/>
    </source>
</evidence>
<sequence length="579" mass="64308">MARIKILQIIIFCAFLIIILRLAYWQFFSSFKKENESILRESEIPASRGQIHAADGFPLAANEEAFLLYGKPHEINKSSQEIAKELAPLLISEKYATLSAQISEDLIKQKDEAIKNEEEELLNKLNNKNLYWVQLARKVPSQVKGKIQELAIAGLGFERDEKRFYPEASMAAQLLGFMGFDKFGRDVGYNGIEGYWDSHLRGKNGRLGQEQDPFGLPILVGKYKPIPPKQGDSLYLSIDRTVQFIAEDKLKKAVEKYGAKDGTVIVAEPATGHILAMATYPNFNPALRSEFEEKLYRNPAVSDTFEPGSIFKLITMSAALDLSQVEPNTRCPCTGPVTIDGYEISTWNKKYHPNSTMTEIIQNSDNVGMTYVAEKLGVDKFYDYIAKFGFGKLTGIDLQSEAGGNIRAKQEWRNIDLATASFGQGIAVTPIQMVQSVSAIANGGKLVPMRLVVEIGEDEHKERVKSQGSKQVISAKTASRITEMMVNAVRKGEARFFAPKGYRIAGKTGTAQIPVAGHYDPNKTIASFIGFAPADDPKFVMMVRFSQPSSSPFGSETAAPTFFEIAKELFNYYSILSSE</sequence>
<dbReference type="Gene3D" id="3.40.710.10">
    <property type="entry name" value="DD-peptidase/beta-lactamase superfamily"/>
    <property type="match status" value="1"/>
</dbReference>
<dbReference type="PANTHER" id="PTHR30627">
    <property type="entry name" value="PEPTIDOGLYCAN D,D-TRANSPEPTIDASE"/>
    <property type="match status" value="1"/>
</dbReference>
<organism evidence="7 8">
    <name type="scientific">Candidatus Curtissbacteria bacterium RIFCSPHIGHO2_02_FULL_40_17</name>
    <dbReference type="NCBI Taxonomy" id="1797715"/>
    <lineage>
        <taxon>Bacteria</taxon>
        <taxon>Candidatus Curtissiibacteriota</taxon>
    </lineage>
</organism>
<dbReference type="Pfam" id="PF03717">
    <property type="entry name" value="PBP_dimer"/>
    <property type="match status" value="1"/>
</dbReference>
<comment type="subcellular location">
    <subcellularLocation>
        <location evidence="1">Membrane</location>
    </subcellularLocation>
</comment>